<proteinExistence type="predicted"/>
<dbReference type="Gene3D" id="2.60.40.10">
    <property type="entry name" value="Immunoglobulins"/>
    <property type="match status" value="1"/>
</dbReference>
<keyword evidence="1" id="KW-0732">Signal</keyword>
<reference evidence="2 3" key="1">
    <citation type="submission" date="2019-03" db="EMBL/GenBank/DDBJ databases">
        <title>Genomic Encyclopedia of Type Strains, Phase IV (KMG-IV): sequencing the most valuable type-strain genomes for metagenomic binning, comparative biology and taxonomic classification.</title>
        <authorList>
            <person name="Goeker M."/>
        </authorList>
    </citation>
    <scope>NUCLEOTIDE SEQUENCE [LARGE SCALE GENOMIC DNA]</scope>
    <source>
        <strain evidence="2 3">DSM 18792</strain>
    </source>
</reference>
<dbReference type="Gene3D" id="2.20.110.10">
    <property type="entry name" value="Histone H3 K4-specific methyltransferase SET7/9 N-terminal domain"/>
    <property type="match status" value="2"/>
</dbReference>
<feature type="chain" id="PRO_5021009262" evidence="1">
    <location>
        <begin position="20"/>
        <end position="383"/>
    </location>
</feature>
<evidence type="ECO:0000313" key="3">
    <source>
        <dbReference type="Proteomes" id="UP000295455"/>
    </source>
</evidence>
<protein>
    <submittedName>
        <fullName evidence="2">Antitoxin component YwqK of YwqJK toxin-antitoxin module</fullName>
    </submittedName>
</protein>
<evidence type="ECO:0000256" key="1">
    <source>
        <dbReference type="SAM" id="SignalP"/>
    </source>
</evidence>
<evidence type="ECO:0000313" key="2">
    <source>
        <dbReference type="EMBL" id="TCL63400.1"/>
    </source>
</evidence>
<dbReference type="Pfam" id="PF07661">
    <property type="entry name" value="MORN_2"/>
    <property type="match status" value="4"/>
</dbReference>
<dbReference type="OrthoDB" id="6058208at2"/>
<dbReference type="SUPFAM" id="SSF82185">
    <property type="entry name" value="Histone H3 K4-specific methyltransferase SET7/9 N-terminal domain"/>
    <property type="match status" value="2"/>
</dbReference>
<dbReference type="Proteomes" id="UP000295455">
    <property type="component" value="Unassembled WGS sequence"/>
</dbReference>
<comment type="caution">
    <text evidence="2">The sequence shown here is derived from an EMBL/GenBank/DDBJ whole genome shotgun (WGS) entry which is preliminary data.</text>
</comment>
<gene>
    <name evidence="2" type="ORF">EV196_10924</name>
</gene>
<feature type="signal peptide" evidence="1">
    <location>
        <begin position="1"/>
        <end position="19"/>
    </location>
</feature>
<dbReference type="InterPro" id="IPR013783">
    <property type="entry name" value="Ig-like_fold"/>
</dbReference>
<dbReference type="SUPFAM" id="SSF117074">
    <property type="entry name" value="Hypothetical protein PA1324"/>
    <property type="match status" value="1"/>
</dbReference>
<organism evidence="2 3">
    <name type="scientific">Mariniflexile fucanivorans</name>
    <dbReference type="NCBI Taxonomy" id="264023"/>
    <lineage>
        <taxon>Bacteria</taxon>
        <taxon>Pseudomonadati</taxon>
        <taxon>Bacteroidota</taxon>
        <taxon>Flavobacteriia</taxon>
        <taxon>Flavobacteriales</taxon>
        <taxon>Flavobacteriaceae</taxon>
        <taxon>Mariniflexile</taxon>
    </lineage>
</organism>
<dbReference type="AlphaFoldDB" id="A0A4R1RCS6"/>
<dbReference type="RefSeq" id="WP_132218917.1">
    <property type="nucleotide sequence ID" value="NZ_OX156936.1"/>
</dbReference>
<dbReference type="InterPro" id="IPR011652">
    <property type="entry name" value="MORN_2"/>
</dbReference>
<name>A0A4R1RCS6_9FLAO</name>
<sequence>MKSGIYYFFFMLCITTANAQLNLGNYPRTYYPQVFFDSNQAENALQKGASTIKGMAYAIDVVAGQRVLAREGTLILLFPYTNYLHEWLNLTNKNKNNIHSVYLLPEVFNVRRETTTDRNGNYSFSNLKPGKYYIETIVDYNATALETTQTGTYSFYNMDRYGNMSGGSIPTYGIYSYQYATAKRLFKVVEIENSGDVKKANLKPTALVPFVDLDVVGAKTNGIKCYEEKGALNGNCITYHTNGKEKINVEWKKGLYDGAYKEYSENGNLIAEGEFKKDFKINEWKYYDGITAKLTATENFKFKNDASFSEGLTTFYYPSGKIKETNLYLNGKLNGEGFEYYENGNLKSKFKYIDGSLNGLVVYYNENGEKIKEENYKNGKPIN</sequence>
<keyword evidence="3" id="KW-1185">Reference proteome</keyword>
<accession>A0A4R1RCS6</accession>
<dbReference type="EMBL" id="SLUP01000009">
    <property type="protein sequence ID" value="TCL63400.1"/>
    <property type="molecule type" value="Genomic_DNA"/>
</dbReference>